<dbReference type="InterPro" id="IPR003439">
    <property type="entry name" value="ABC_transporter-like_ATP-bd"/>
</dbReference>
<gene>
    <name evidence="3" type="ORF">I3679_020410</name>
</gene>
<sequence>MLQFNINSQNGSMPHIRVENIQKRFNQFIALDGVSLEIKQGELVCLLGPSGCGKTTLLRCIAGLETQDHGSIFNYDNNISHLPLKPVTMGSYFSPMHYFLT</sequence>
<dbReference type="InterPro" id="IPR027417">
    <property type="entry name" value="P-loop_NTPase"/>
</dbReference>
<dbReference type="GO" id="GO:0005524">
    <property type="term" value="F:ATP binding"/>
    <property type="evidence" value="ECO:0007669"/>
    <property type="project" value="UniProtKB-KW"/>
</dbReference>
<evidence type="ECO:0000313" key="3">
    <source>
        <dbReference type="EMBL" id="MEY2345306.1"/>
    </source>
</evidence>
<keyword evidence="3" id="KW-0067">ATP-binding</keyword>
<dbReference type="PANTHER" id="PTHR42781:SF4">
    <property type="entry name" value="SPERMIDINE_PUTRESCINE IMPORT ATP-BINDING PROTEIN POTA"/>
    <property type="match status" value="1"/>
</dbReference>
<comment type="caution">
    <text evidence="3">The sequence shown here is derived from an EMBL/GenBank/DDBJ whole genome shotgun (WGS) entry which is preliminary data.</text>
</comment>
<proteinExistence type="predicted"/>
<organism evidence="3">
    <name type="scientific">Proteus mirabilis</name>
    <dbReference type="NCBI Taxonomy" id="584"/>
    <lineage>
        <taxon>Bacteria</taxon>
        <taxon>Pseudomonadati</taxon>
        <taxon>Pseudomonadota</taxon>
        <taxon>Gammaproteobacteria</taxon>
        <taxon>Enterobacterales</taxon>
        <taxon>Morganellaceae</taxon>
        <taxon>Proteus</taxon>
    </lineage>
</organism>
<dbReference type="Gene3D" id="3.40.50.300">
    <property type="entry name" value="P-loop containing nucleotide triphosphate hydrolases"/>
    <property type="match status" value="1"/>
</dbReference>
<dbReference type="InterPro" id="IPR050093">
    <property type="entry name" value="ABC_SmlMolc_Importer"/>
</dbReference>
<dbReference type="AlphaFoldDB" id="A0ABD5LZI3"/>
<reference evidence="3" key="1">
    <citation type="submission" date="2021-05" db="EMBL/GenBank/DDBJ databases">
        <title>First report of NDM-5 and VEB-6 producing Proteus mirabilis isolated from blood of a sepsis patient in Kolkata, India.</title>
        <authorList>
            <person name="Halder G."/>
            <person name="Chaudhuri B."/>
            <person name="Dutta S."/>
        </authorList>
    </citation>
    <scope>NUCLEOTIDE SEQUENCE [LARGE SCALE GENOMIC DNA]</scope>
    <source>
        <strain evidence="3">7049</strain>
    </source>
</reference>
<protein>
    <submittedName>
        <fullName evidence="3">ATP-binding cassette domain-containing protein</fullName>
    </submittedName>
</protein>
<evidence type="ECO:0000259" key="2">
    <source>
        <dbReference type="Pfam" id="PF00005"/>
    </source>
</evidence>
<dbReference type="PANTHER" id="PTHR42781">
    <property type="entry name" value="SPERMIDINE/PUTRESCINE IMPORT ATP-BINDING PROTEIN POTA"/>
    <property type="match status" value="1"/>
</dbReference>
<dbReference type="RefSeq" id="WP_255346597.1">
    <property type="nucleotide sequence ID" value="NZ_CP077963.1"/>
</dbReference>
<keyword evidence="1" id="KW-0813">Transport</keyword>
<accession>A0ABD5LZI3</accession>
<dbReference type="Pfam" id="PF00005">
    <property type="entry name" value="ABC_tran"/>
    <property type="match status" value="1"/>
</dbReference>
<dbReference type="EMBL" id="JADQCH020000002">
    <property type="protein sequence ID" value="MEY2345306.1"/>
    <property type="molecule type" value="Genomic_DNA"/>
</dbReference>
<name>A0ABD5LZI3_PROMI</name>
<keyword evidence="3" id="KW-0547">Nucleotide-binding</keyword>
<feature type="domain" description="ABC transporter" evidence="2">
    <location>
        <begin position="31"/>
        <end position="81"/>
    </location>
</feature>
<evidence type="ECO:0000256" key="1">
    <source>
        <dbReference type="ARBA" id="ARBA00022448"/>
    </source>
</evidence>
<dbReference type="SUPFAM" id="SSF52540">
    <property type="entry name" value="P-loop containing nucleoside triphosphate hydrolases"/>
    <property type="match status" value="1"/>
</dbReference>